<dbReference type="PANTHER" id="PTHR35789:SF1">
    <property type="entry name" value="SPORE GERMINATION PROTEIN B3"/>
    <property type="match status" value="1"/>
</dbReference>
<comment type="subcellular location">
    <subcellularLocation>
        <location evidence="1">Membrane</location>
        <topology evidence="1">Lipid-anchor</topology>
    </subcellularLocation>
</comment>
<evidence type="ECO:0000313" key="12">
    <source>
        <dbReference type="Proteomes" id="UP001527882"/>
    </source>
</evidence>
<evidence type="ECO:0000256" key="7">
    <source>
        <dbReference type="ARBA" id="ARBA00023288"/>
    </source>
</evidence>
<accession>A0ABT4QB19</accession>
<keyword evidence="7" id="KW-0449">Lipoprotein</keyword>
<feature type="signal peptide" evidence="8">
    <location>
        <begin position="1"/>
        <end position="23"/>
    </location>
</feature>
<dbReference type="InterPro" id="IPR008844">
    <property type="entry name" value="Spore_GerAC-like"/>
</dbReference>
<keyword evidence="12" id="KW-1185">Reference proteome</keyword>
<evidence type="ECO:0000313" key="11">
    <source>
        <dbReference type="EMBL" id="MCZ8514018.1"/>
    </source>
</evidence>
<dbReference type="RefSeq" id="WP_269882538.1">
    <property type="nucleotide sequence ID" value="NZ_JAQAGZ010000010.1"/>
</dbReference>
<dbReference type="InterPro" id="IPR038501">
    <property type="entry name" value="Spore_GerAC_C_sf"/>
</dbReference>
<comment type="similarity">
    <text evidence="2">Belongs to the GerABKC lipoprotein family.</text>
</comment>
<gene>
    <name evidence="11" type="ORF">O9H85_16630</name>
</gene>
<evidence type="ECO:0000259" key="10">
    <source>
        <dbReference type="Pfam" id="PF25198"/>
    </source>
</evidence>
<protein>
    <submittedName>
        <fullName evidence="11">Ger(X)C family spore germination protein</fullName>
    </submittedName>
</protein>
<evidence type="ECO:0000256" key="6">
    <source>
        <dbReference type="ARBA" id="ARBA00023139"/>
    </source>
</evidence>
<dbReference type="Pfam" id="PF25198">
    <property type="entry name" value="Spore_GerAC_N"/>
    <property type="match status" value="1"/>
</dbReference>
<dbReference type="InterPro" id="IPR046953">
    <property type="entry name" value="Spore_GerAC-like_C"/>
</dbReference>
<keyword evidence="6" id="KW-0564">Palmitate</keyword>
<keyword evidence="3" id="KW-0309">Germination</keyword>
<sequence length="403" mass="44956">MLRKVAVRLLPALFLCAVTGCWSRTELNDIAITLAIGLDKKGDQYMISTQMVNPSEVAAKKGGGGKGAPVVTFSETGDTVFEAFRKITTKAPRRLYFSHLRMLIISEPLAKEGIAKALDLLLRNHEFRSDFYIVIARGLSAQKVLEIYTMPQELIPANNIYKTLQHSSKSWATAGKVTLDELINDITAEGKHPALTGIDVLDDPSGEQAGTQKNAASIKPISVLRVSGLAVFYKDRLKGWLNEQESKAYNYIKGNVKNTVDTVACPKGGKLSVEVIRTKSEIIGKIPNGKPEVSVELYVEGNVADVECNIDLTQTDTIDELEKRMETEIKDHMKAAIHKAQKTYRSDIFGFGEAIHRADPKVWNRLKDHWVQEFVDLPVNLRIHVKLRRVGTINKPFFKQLEE</sequence>
<keyword evidence="4 8" id="KW-0732">Signal</keyword>
<evidence type="ECO:0000256" key="5">
    <source>
        <dbReference type="ARBA" id="ARBA00023136"/>
    </source>
</evidence>
<dbReference type="EMBL" id="JAQAGZ010000010">
    <property type="protein sequence ID" value="MCZ8514018.1"/>
    <property type="molecule type" value="Genomic_DNA"/>
</dbReference>
<dbReference type="NCBIfam" id="TIGR02887">
    <property type="entry name" value="spore_ger_x_C"/>
    <property type="match status" value="1"/>
</dbReference>
<dbReference type="PANTHER" id="PTHR35789">
    <property type="entry name" value="SPORE GERMINATION PROTEIN B3"/>
    <property type="match status" value="1"/>
</dbReference>
<dbReference type="Pfam" id="PF05504">
    <property type="entry name" value="Spore_GerAC"/>
    <property type="match status" value="1"/>
</dbReference>
<name>A0ABT4QB19_9BACL</name>
<feature type="domain" description="Spore germination GerAC-like C-terminal" evidence="9">
    <location>
        <begin position="227"/>
        <end position="391"/>
    </location>
</feature>
<dbReference type="InterPro" id="IPR057336">
    <property type="entry name" value="GerAC_N"/>
</dbReference>
<dbReference type="Gene3D" id="3.30.300.210">
    <property type="entry name" value="Nutrient germinant receptor protein C, domain 3"/>
    <property type="match status" value="1"/>
</dbReference>
<comment type="caution">
    <text evidence="11">The sequence shown here is derived from an EMBL/GenBank/DDBJ whole genome shotgun (WGS) entry which is preliminary data.</text>
</comment>
<reference evidence="11 12" key="1">
    <citation type="submission" date="2022-12" db="EMBL/GenBank/DDBJ databases">
        <title>Draft genome sequence of Paenibacillus sp. dW9.</title>
        <authorList>
            <person name="Choi E.-W."/>
            <person name="Kim D.-U."/>
        </authorList>
    </citation>
    <scope>NUCLEOTIDE SEQUENCE [LARGE SCALE GENOMIC DNA]</scope>
    <source>
        <strain evidence="12">dW9</strain>
    </source>
</reference>
<keyword evidence="5" id="KW-0472">Membrane</keyword>
<dbReference type="PROSITE" id="PS51257">
    <property type="entry name" value="PROKAR_LIPOPROTEIN"/>
    <property type="match status" value="1"/>
</dbReference>
<evidence type="ECO:0000256" key="4">
    <source>
        <dbReference type="ARBA" id="ARBA00022729"/>
    </source>
</evidence>
<organism evidence="11 12">
    <name type="scientific">Paenibacillus gyeongsangnamensis</name>
    <dbReference type="NCBI Taxonomy" id="3388067"/>
    <lineage>
        <taxon>Bacteria</taxon>
        <taxon>Bacillati</taxon>
        <taxon>Bacillota</taxon>
        <taxon>Bacilli</taxon>
        <taxon>Bacillales</taxon>
        <taxon>Paenibacillaceae</taxon>
        <taxon>Paenibacillus</taxon>
    </lineage>
</organism>
<evidence type="ECO:0000259" key="9">
    <source>
        <dbReference type="Pfam" id="PF05504"/>
    </source>
</evidence>
<evidence type="ECO:0000256" key="1">
    <source>
        <dbReference type="ARBA" id="ARBA00004635"/>
    </source>
</evidence>
<feature type="domain" description="Spore germination protein N-terminal" evidence="10">
    <location>
        <begin position="24"/>
        <end position="199"/>
    </location>
</feature>
<proteinExistence type="inferred from homology"/>
<evidence type="ECO:0000256" key="3">
    <source>
        <dbReference type="ARBA" id="ARBA00022544"/>
    </source>
</evidence>
<dbReference type="Proteomes" id="UP001527882">
    <property type="component" value="Unassembled WGS sequence"/>
</dbReference>
<feature type="chain" id="PRO_5047057601" evidence="8">
    <location>
        <begin position="24"/>
        <end position="403"/>
    </location>
</feature>
<evidence type="ECO:0000256" key="2">
    <source>
        <dbReference type="ARBA" id="ARBA00007886"/>
    </source>
</evidence>
<evidence type="ECO:0000256" key="8">
    <source>
        <dbReference type="SAM" id="SignalP"/>
    </source>
</evidence>